<reference evidence="8" key="1">
    <citation type="submission" date="2025-08" db="UniProtKB">
        <authorList>
            <consortium name="RefSeq"/>
        </authorList>
    </citation>
    <scope>IDENTIFICATION</scope>
    <source>
        <tissue evidence="8">Seedling</tissue>
    </source>
</reference>
<accession>A0ABM4ADP5</accession>
<sequence length="114" mass="13039">MRKDVNSPIGDGMSILINYEAHGENELYLFTPRDRKYSNGKRLNRAAGDGYWKATGVDKPVVYNGFKIGFKKSLVFHQGKPPDGVKTDWIMHEYRLNQPPKKKASSPMHRNTTE</sequence>
<evidence type="ECO:0000256" key="4">
    <source>
        <dbReference type="ARBA" id="ARBA00023163"/>
    </source>
</evidence>
<dbReference type="InterPro" id="IPR036093">
    <property type="entry name" value="NAC_dom_sf"/>
</dbReference>
<dbReference type="PROSITE" id="PS51005">
    <property type="entry name" value="NAC"/>
    <property type="match status" value="1"/>
</dbReference>
<keyword evidence="3" id="KW-0238">DNA-binding</keyword>
<evidence type="ECO:0000256" key="2">
    <source>
        <dbReference type="ARBA" id="ARBA00023015"/>
    </source>
</evidence>
<protein>
    <submittedName>
        <fullName evidence="8">NAC domain-containing protein 67-like</fullName>
    </submittedName>
</protein>
<dbReference type="Gene3D" id="2.170.150.80">
    <property type="entry name" value="NAC domain"/>
    <property type="match status" value="1"/>
</dbReference>
<gene>
    <name evidence="8" type="primary">LOC132804466</name>
</gene>
<dbReference type="InterPro" id="IPR003441">
    <property type="entry name" value="NAC-dom"/>
</dbReference>
<proteinExistence type="predicted"/>
<evidence type="ECO:0000313" key="8">
    <source>
        <dbReference type="RefSeq" id="XP_060674852.1"/>
    </source>
</evidence>
<evidence type="ECO:0000256" key="3">
    <source>
        <dbReference type="ARBA" id="ARBA00023125"/>
    </source>
</evidence>
<dbReference type="RefSeq" id="XP_060674852.1">
    <property type="nucleotide sequence ID" value="XM_060818869.1"/>
</dbReference>
<organism evidence="7 8">
    <name type="scientific">Ziziphus jujuba</name>
    <name type="common">Chinese jujube</name>
    <name type="synonym">Ziziphus sativa</name>
    <dbReference type="NCBI Taxonomy" id="326968"/>
    <lineage>
        <taxon>Eukaryota</taxon>
        <taxon>Viridiplantae</taxon>
        <taxon>Streptophyta</taxon>
        <taxon>Embryophyta</taxon>
        <taxon>Tracheophyta</taxon>
        <taxon>Spermatophyta</taxon>
        <taxon>Magnoliopsida</taxon>
        <taxon>eudicotyledons</taxon>
        <taxon>Gunneridae</taxon>
        <taxon>Pentapetalae</taxon>
        <taxon>rosids</taxon>
        <taxon>fabids</taxon>
        <taxon>Rosales</taxon>
        <taxon>Rhamnaceae</taxon>
        <taxon>Paliureae</taxon>
        <taxon>Ziziphus</taxon>
    </lineage>
</organism>
<evidence type="ECO:0000313" key="7">
    <source>
        <dbReference type="Proteomes" id="UP001652623"/>
    </source>
</evidence>
<evidence type="ECO:0000256" key="1">
    <source>
        <dbReference type="ARBA" id="ARBA00004123"/>
    </source>
</evidence>
<keyword evidence="4" id="KW-0804">Transcription</keyword>
<feature type="domain" description="NAC" evidence="6">
    <location>
        <begin position="1"/>
        <end position="114"/>
    </location>
</feature>
<dbReference type="GeneID" id="132804466"/>
<dbReference type="Pfam" id="PF02365">
    <property type="entry name" value="NAM"/>
    <property type="match status" value="1"/>
</dbReference>
<keyword evidence="2" id="KW-0805">Transcription regulation</keyword>
<dbReference type="SUPFAM" id="SSF101941">
    <property type="entry name" value="NAC domain"/>
    <property type="match status" value="1"/>
</dbReference>
<dbReference type="PANTHER" id="PTHR31744">
    <property type="entry name" value="PROTEIN CUP-SHAPED COTYLEDON 2-RELATED"/>
    <property type="match status" value="1"/>
</dbReference>
<dbReference type="PANTHER" id="PTHR31744:SF233">
    <property type="entry name" value="NAC DOMAIN-CONTAINING PROTEIN 72-LIKE"/>
    <property type="match status" value="1"/>
</dbReference>
<comment type="subcellular location">
    <subcellularLocation>
        <location evidence="1">Nucleus</location>
    </subcellularLocation>
</comment>
<keyword evidence="5" id="KW-0539">Nucleus</keyword>
<dbReference type="Proteomes" id="UP001652623">
    <property type="component" value="Chromosome 7"/>
</dbReference>
<evidence type="ECO:0000259" key="6">
    <source>
        <dbReference type="PROSITE" id="PS51005"/>
    </source>
</evidence>
<keyword evidence="7" id="KW-1185">Reference proteome</keyword>
<evidence type="ECO:0000256" key="5">
    <source>
        <dbReference type="ARBA" id="ARBA00023242"/>
    </source>
</evidence>
<name>A0ABM4ADP5_ZIZJJ</name>